<dbReference type="OrthoDB" id="9030204at2759"/>
<dbReference type="Proteomes" id="UP000054321">
    <property type="component" value="Unassembled WGS sequence"/>
</dbReference>
<evidence type="ECO:0000259" key="2">
    <source>
        <dbReference type="Pfam" id="PF04664"/>
    </source>
</evidence>
<comment type="similarity">
    <text evidence="1">Belongs to the opioid growth factor receptor family.</text>
</comment>
<sequence length="198" mass="23369">MTQPQGIIAFYGDEAEDSQGRTLNEILQWPAHELEYCHDYIQILFPLPERSAINDPAPIVDKEVFQAFRARSDLRNRLKDSFQRMLWFYGFQLQKDNECRLEVRPGPTFTRHSRNWTIWSNHNHLRMTRIIRSLRILGLGEEALAFYTAISQVRVVNPRSRMYWSRAATRPLYIAPHVDDKDIDTKNFSGPEFLKDLE</sequence>
<dbReference type="PANTHER" id="PTHR14015:SF2">
    <property type="entry name" value="OPIOID GROWTH FACTOR RECEPTOR (OGFR) CONSERVED DOMAIN-CONTAINING PROTEIN"/>
    <property type="match status" value="1"/>
</dbReference>
<protein>
    <recommendedName>
        <fullName evidence="2">Opioid growth factor receptor (OGFr) conserved domain-containing protein</fullName>
    </recommendedName>
</protein>
<dbReference type="InParanoid" id="A0A0C3DNR7"/>
<evidence type="ECO:0000313" key="3">
    <source>
        <dbReference type="EMBL" id="KIN03688.1"/>
    </source>
</evidence>
<dbReference type="InterPro" id="IPR006757">
    <property type="entry name" value="OGF_rcpt"/>
</dbReference>
<dbReference type="GO" id="GO:0140625">
    <property type="term" value="F:opioid growth factor receptor activity"/>
    <property type="evidence" value="ECO:0007669"/>
    <property type="project" value="InterPro"/>
</dbReference>
<name>A0A0C3DNR7_OIDMZ</name>
<reference evidence="4" key="2">
    <citation type="submission" date="2015-01" db="EMBL/GenBank/DDBJ databases">
        <title>Evolutionary Origins and Diversification of the Mycorrhizal Mutualists.</title>
        <authorList>
            <consortium name="DOE Joint Genome Institute"/>
            <consortium name="Mycorrhizal Genomics Consortium"/>
            <person name="Kohler A."/>
            <person name="Kuo A."/>
            <person name="Nagy L.G."/>
            <person name="Floudas D."/>
            <person name="Copeland A."/>
            <person name="Barry K.W."/>
            <person name="Cichocki N."/>
            <person name="Veneault-Fourrey C."/>
            <person name="LaButti K."/>
            <person name="Lindquist E.A."/>
            <person name="Lipzen A."/>
            <person name="Lundell T."/>
            <person name="Morin E."/>
            <person name="Murat C."/>
            <person name="Riley R."/>
            <person name="Ohm R."/>
            <person name="Sun H."/>
            <person name="Tunlid A."/>
            <person name="Henrissat B."/>
            <person name="Grigoriev I.V."/>
            <person name="Hibbett D.S."/>
            <person name="Martin F."/>
        </authorList>
    </citation>
    <scope>NUCLEOTIDE SEQUENCE [LARGE SCALE GENOMIC DNA]</scope>
    <source>
        <strain evidence="4">Zn</strain>
    </source>
</reference>
<proteinExistence type="inferred from homology"/>
<evidence type="ECO:0000313" key="4">
    <source>
        <dbReference type="Proteomes" id="UP000054321"/>
    </source>
</evidence>
<dbReference type="InterPro" id="IPR039574">
    <property type="entry name" value="OGFr"/>
</dbReference>
<dbReference type="PANTHER" id="PTHR14015">
    <property type="entry name" value="OPIOID GROWTH FACTOR RECEPTOR OGFR ZETA-TYPE OPIOID RECEPTOR"/>
    <property type="match status" value="1"/>
</dbReference>
<dbReference type="AlphaFoldDB" id="A0A0C3DNR7"/>
<dbReference type="STRING" id="913774.A0A0C3DNR7"/>
<organism evidence="3 4">
    <name type="scientific">Oidiodendron maius (strain Zn)</name>
    <dbReference type="NCBI Taxonomy" id="913774"/>
    <lineage>
        <taxon>Eukaryota</taxon>
        <taxon>Fungi</taxon>
        <taxon>Dikarya</taxon>
        <taxon>Ascomycota</taxon>
        <taxon>Pezizomycotina</taxon>
        <taxon>Leotiomycetes</taxon>
        <taxon>Leotiomycetes incertae sedis</taxon>
        <taxon>Myxotrichaceae</taxon>
        <taxon>Oidiodendron</taxon>
    </lineage>
</organism>
<dbReference type="HOGENOM" id="CLU_068726_1_0_1"/>
<reference evidence="3 4" key="1">
    <citation type="submission" date="2014-04" db="EMBL/GenBank/DDBJ databases">
        <authorList>
            <consortium name="DOE Joint Genome Institute"/>
            <person name="Kuo A."/>
            <person name="Martino E."/>
            <person name="Perotto S."/>
            <person name="Kohler A."/>
            <person name="Nagy L.G."/>
            <person name="Floudas D."/>
            <person name="Copeland A."/>
            <person name="Barry K.W."/>
            <person name="Cichocki N."/>
            <person name="Veneault-Fourrey C."/>
            <person name="LaButti K."/>
            <person name="Lindquist E.A."/>
            <person name="Lipzen A."/>
            <person name="Lundell T."/>
            <person name="Morin E."/>
            <person name="Murat C."/>
            <person name="Sun H."/>
            <person name="Tunlid A."/>
            <person name="Henrissat B."/>
            <person name="Grigoriev I.V."/>
            <person name="Hibbett D.S."/>
            <person name="Martin F."/>
            <person name="Nordberg H.P."/>
            <person name="Cantor M.N."/>
            <person name="Hua S.X."/>
        </authorList>
    </citation>
    <scope>NUCLEOTIDE SEQUENCE [LARGE SCALE GENOMIC DNA]</scope>
    <source>
        <strain evidence="3 4">Zn</strain>
    </source>
</reference>
<dbReference type="EMBL" id="KN832873">
    <property type="protein sequence ID" value="KIN03688.1"/>
    <property type="molecule type" value="Genomic_DNA"/>
</dbReference>
<evidence type="ECO:0000256" key="1">
    <source>
        <dbReference type="ARBA" id="ARBA00010365"/>
    </source>
</evidence>
<keyword evidence="4" id="KW-1185">Reference proteome</keyword>
<dbReference type="GO" id="GO:0016020">
    <property type="term" value="C:membrane"/>
    <property type="evidence" value="ECO:0007669"/>
    <property type="project" value="InterPro"/>
</dbReference>
<accession>A0A0C3DNR7</accession>
<dbReference type="Pfam" id="PF04664">
    <property type="entry name" value="OGFr_N"/>
    <property type="match status" value="1"/>
</dbReference>
<gene>
    <name evidence="3" type="ORF">OIDMADRAFT_51637</name>
</gene>
<feature type="domain" description="Opioid growth factor receptor (OGFr) conserved" evidence="2">
    <location>
        <begin position="23"/>
        <end position="140"/>
    </location>
</feature>